<dbReference type="AlphaFoldDB" id="A0A0V8QJ18"/>
<dbReference type="RefSeq" id="WP_058351363.1">
    <property type="nucleotide sequence ID" value="NZ_CABMMD010000013.1"/>
</dbReference>
<evidence type="ECO:0000313" key="4">
    <source>
        <dbReference type="Proteomes" id="UP000054874"/>
    </source>
</evidence>
<protein>
    <recommendedName>
        <fullName evidence="2">Type VII secretion system protein EssD-like domain-containing protein</fullName>
    </recommendedName>
</protein>
<dbReference type="Gene3D" id="3.40.570.10">
    <property type="entry name" value="Extracellular Endonuclease, subunit A"/>
    <property type="match status" value="1"/>
</dbReference>
<proteinExistence type="predicted"/>
<dbReference type="InterPro" id="IPR044929">
    <property type="entry name" value="DNA/RNA_non-sp_Endonuclease_sf"/>
</dbReference>
<keyword evidence="4" id="KW-1185">Reference proteome</keyword>
<evidence type="ECO:0000259" key="2">
    <source>
        <dbReference type="Pfam" id="PF13930"/>
    </source>
</evidence>
<evidence type="ECO:0000313" key="3">
    <source>
        <dbReference type="EMBL" id="KSV60387.1"/>
    </source>
</evidence>
<dbReference type="Proteomes" id="UP000054874">
    <property type="component" value="Unassembled WGS sequence"/>
</dbReference>
<feature type="region of interest" description="Disordered" evidence="1">
    <location>
        <begin position="46"/>
        <end position="71"/>
    </location>
</feature>
<dbReference type="Pfam" id="PF13930">
    <property type="entry name" value="Endonuclea_NS_2"/>
    <property type="match status" value="1"/>
</dbReference>
<comment type="caution">
    <text evidence="3">The sequence shown here is derived from an EMBL/GenBank/DDBJ whole genome shotgun (WGS) entry which is preliminary data.</text>
</comment>
<dbReference type="InterPro" id="IPR044927">
    <property type="entry name" value="Endonuclea_NS_2"/>
</dbReference>
<evidence type="ECO:0000256" key="1">
    <source>
        <dbReference type="SAM" id="MobiDB-lite"/>
    </source>
</evidence>
<dbReference type="OrthoDB" id="7182479at2"/>
<feature type="region of interest" description="Disordered" evidence="1">
    <location>
        <begin position="105"/>
        <end position="131"/>
    </location>
</feature>
<gene>
    <name evidence="3" type="ORF">ASU35_05350</name>
</gene>
<feature type="domain" description="Type VII secretion system protein EssD-like" evidence="2">
    <location>
        <begin position="75"/>
        <end position="201"/>
    </location>
</feature>
<sequence length="216" mass="24635">MIKEMISSDVKENKNPSLENYKNIKPEGKQTTQEVNDFWKGEFQKEAESAKSESGVQEYLDDNGVKYREGDNLVPNNEYEVRGYQYKTDGEGRIVEASGKLKMKDPDYERDMESVRHKEGQEYRDTDDRGHLIGHQFGGSDRLENLVPMDAKLNQGDFVKLESTLADAVKDGADVRMKVEPVYEGDSTRPSEFRVTYSIDGDKDVVVFKNESEAKV</sequence>
<name>A0A0V8QJ18_9FIRM</name>
<feature type="region of interest" description="Disordered" evidence="1">
    <location>
        <begin position="1"/>
        <end position="32"/>
    </location>
</feature>
<accession>A0A0V8QJ18</accession>
<dbReference type="EMBL" id="LNAM01000013">
    <property type="protein sequence ID" value="KSV60387.1"/>
    <property type="molecule type" value="Genomic_DNA"/>
</dbReference>
<organism evidence="3 4">
    <name type="scientific">Acetivibrio ethanolgignens</name>
    <dbReference type="NCBI Taxonomy" id="290052"/>
    <lineage>
        <taxon>Bacteria</taxon>
        <taxon>Bacillati</taxon>
        <taxon>Bacillota</taxon>
        <taxon>Clostridia</taxon>
        <taxon>Eubacteriales</taxon>
        <taxon>Oscillospiraceae</taxon>
        <taxon>Acetivibrio</taxon>
    </lineage>
</organism>
<reference evidence="3 4" key="1">
    <citation type="submission" date="2015-11" db="EMBL/GenBank/DDBJ databases">
        <title>Butyribacter intestini gen. nov., sp. nov., a butyric acid-producing bacterium of the family Lachnospiraceae isolated from the human faeces.</title>
        <authorList>
            <person name="Zou Y."/>
            <person name="Xue W."/>
            <person name="Luo G."/>
            <person name="Lv M."/>
        </authorList>
    </citation>
    <scope>NUCLEOTIDE SEQUENCE [LARGE SCALE GENOMIC DNA]</scope>
    <source>
        <strain evidence="3 4">ACET-33324</strain>
    </source>
</reference>
<dbReference type="STRING" id="290052.ASU35_05350"/>